<accession>A0A857F1E0</accession>
<proteinExistence type="predicted"/>
<dbReference type="RefSeq" id="WP_159678519.1">
    <property type="nucleotide sequence ID" value="NZ_CP043727.1"/>
</dbReference>
<keyword evidence="1" id="KW-0472">Membrane</keyword>
<keyword evidence="3" id="KW-1185">Reference proteome</keyword>
<gene>
    <name evidence="2" type="ORF">F0T03_12135</name>
</gene>
<evidence type="ECO:0000256" key="1">
    <source>
        <dbReference type="SAM" id="Phobius"/>
    </source>
</evidence>
<reference evidence="3" key="1">
    <citation type="submission" date="2019-09" db="EMBL/GenBank/DDBJ databases">
        <title>Yersinia canariae sp. nov., isolated from a human yersiniosis case.</title>
        <authorList>
            <person name="Nguyen S.V."/>
            <person name="Greig D."/>
            <person name="Hurley D."/>
            <person name="Cao Y."/>
            <person name="McCabe E."/>
            <person name="Mitchell M."/>
            <person name="Jenkins C."/>
            <person name="Fanning S."/>
        </authorList>
    </citation>
    <scope>NUCLEOTIDE SEQUENCE [LARGE SCALE GENOMIC DNA]</scope>
    <source>
        <strain evidence="3">NCTC 14382</strain>
    </source>
</reference>
<keyword evidence="1" id="KW-0812">Transmembrane</keyword>
<name>A0A857F1E0_9GAMM</name>
<dbReference type="AlphaFoldDB" id="A0A857F1E0"/>
<dbReference type="Proteomes" id="UP000464402">
    <property type="component" value="Chromosome"/>
</dbReference>
<sequence>MSFIDKLKENEKKNEEAGRNDINAVKNKLLRGGFGLTKTFWLFWFLPTVAMSVIEYVSESEGTIFKLDAAMLILSGFMFMAVLKTTARKLWKGIALTLIGADILLCLLAISLFFL</sequence>
<feature type="transmembrane region" description="Helical" evidence="1">
    <location>
        <begin position="40"/>
        <end position="58"/>
    </location>
</feature>
<keyword evidence="1" id="KW-1133">Transmembrane helix</keyword>
<organism evidence="2 3">
    <name type="scientific">Yersinia canariae</name>
    <dbReference type="NCBI Taxonomy" id="2607663"/>
    <lineage>
        <taxon>Bacteria</taxon>
        <taxon>Pseudomonadati</taxon>
        <taxon>Pseudomonadota</taxon>
        <taxon>Gammaproteobacteria</taxon>
        <taxon>Enterobacterales</taxon>
        <taxon>Yersiniaceae</taxon>
        <taxon>Yersinia</taxon>
    </lineage>
</organism>
<protein>
    <submittedName>
        <fullName evidence="2">Uncharacterized protein</fullName>
    </submittedName>
</protein>
<dbReference type="KEGG" id="yca:F0T03_12135"/>
<dbReference type="EMBL" id="CP043727">
    <property type="protein sequence ID" value="QHB32845.1"/>
    <property type="molecule type" value="Genomic_DNA"/>
</dbReference>
<evidence type="ECO:0000313" key="2">
    <source>
        <dbReference type="EMBL" id="QHB32845.1"/>
    </source>
</evidence>
<evidence type="ECO:0000313" key="3">
    <source>
        <dbReference type="Proteomes" id="UP000464402"/>
    </source>
</evidence>
<feature type="transmembrane region" description="Helical" evidence="1">
    <location>
        <begin position="95"/>
        <end position="114"/>
    </location>
</feature>
<feature type="transmembrane region" description="Helical" evidence="1">
    <location>
        <begin position="64"/>
        <end position="83"/>
    </location>
</feature>